<dbReference type="Gene3D" id="3.90.1150.10">
    <property type="entry name" value="Aspartate Aminotransferase, domain 1"/>
    <property type="match status" value="1"/>
</dbReference>
<dbReference type="AlphaFoldDB" id="A0A4R8DFT6"/>
<evidence type="ECO:0000256" key="1">
    <source>
        <dbReference type="ARBA" id="ARBA00022898"/>
    </source>
</evidence>
<keyword evidence="4" id="KW-1185">Reference proteome</keyword>
<dbReference type="Pfam" id="PF00266">
    <property type="entry name" value="Aminotran_5"/>
    <property type="match status" value="1"/>
</dbReference>
<dbReference type="EMBL" id="SODV01000002">
    <property type="protein sequence ID" value="TDW96307.1"/>
    <property type="molecule type" value="Genomic_DNA"/>
</dbReference>
<proteinExistence type="predicted"/>
<dbReference type="InterPro" id="IPR015422">
    <property type="entry name" value="PyrdxlP-dep_Trfase_small"/>
</dbReference>
<evidence type="ECO:0000259" key="2">
    <source>
        <dbReference type="Pfam" id="PF00266"/>
    </source>
</evidence>
<protein>
    <submittedName>
        <fullName evidence="3">Selenocysteine lyase/cysteine desulfurase</fullName>
    </submittedName>
</protein>
<dbReference type="InterPro" id="IPR015424">
    <property type="entry name" value="PyrdxlP-dep_Trfase"/>
</dbReference>
<organism evidence="3 4">
    <name type="scientific">Dinghuibacter silviterrae</name>
    <dbReference type="NCBI Taxonomy" id="1539049"/>
    <lineage>
        <taxon>Bacteria</taxon>
        <taxon>Pseudomonadati</taxon>
        <taxon>Bacteroidota</taxon>
        <taxon>Chitinophagia</taxon>
        <taxon>Chitinophagales</taxon>
        <taxon>Chitinophagaceae</taxon>
        <taxon>Dinghuibacter</taxon>
    </lineage>
</organism>
<dbReference type="RefSeq" id="WP_133996504.1">
    <property type="nucleotide sequence ID" value="NZ_SODV01000002.1"/>
</dbReference>
<feature type="domain" description="Aminotransferase class V" evidence="2">
    <location>
        <begin position="68"/>
        <end position="381"/>
    </location>
</feature>
<evidence type="ECO:0000313" key="4">
    <source>
        <dbReference type="Proteomes" id="UP000294498"/>
    </source>
</evidence>
<sequence>MHKRTFVKGMALGLPLTGDALSRWVSRFEHRTPEALASEEDFWKGIRVDYRLTPDYINLENGYYNIIPEETLEALVRHIRDINYQGSHYMRTVQFDNKRAMAERVANLTGCSPEELVITRNTTESLDMIIGGIHWQAGDEAVMAEQDYGSMLRMFRQVADRYGVVNKIVSVPNLPASDDEIVSLYANALTPKTRLLMVSHMINITGQILPVRKICDMARARGVAVMVDGAHTVAHLKFAIPDLGCDYFGSSLHKWLAAPLGTGLLYVRKDRIPGVWPLLPEPDPTITGIGTLNHTGTLPVYTDLSVGAAIDYYLRLGADRKEARLRYLQQYWTVKVRNLPGVEVNTPADPARACGIANVGIKGMKPADLADTLMKRYKIYTVAIDGAGVHGCRITPNVFTLPSELDVLVAALSELGARAV</sequence>
<dbReference type="GO" id="GO:0016829">
    <property type="term" value="F:lyase activity"/>
    <property type="evidence" value="ECO:0007669"/>
    <property type="project" value="UniProtKB-KW"/>
</dbReference>
<dbReference type="InterPro" id="IPR015421">
    <property type="entry name" value="PyrdxlP-dep_Trfase_major"/>
</dbReference>
<reference evidence="3 4" key="1">
    <citation type="submission" date="2019-03" db="EMBL/GenBank/DDBJ databases">
        <title>Genomic Encyclopedia of Type Strains, Phase IV (KMG-IV): sequencing the most valuable type-strain genomes for metagenomic binning, comparative biology and taxonomic classification.</title>
        <authorList>
            <person name="Goeker M."/>
        </authorList>
    </citation>
    <scope>NUCLEOTIDE SEQUENCE [LARGE SCALE GENOMIC DNA]</scope>
    <source>
        <strain evidence="3 4">DSM 100059</strain>
    </source>
</reference>
<dbReference type="PANTHER" id="PTHR43092:SF6">
    <property type="entry name" value="BLR1280 PROTEIN"/>
    <property type="match status" value="1"/>
</dbReference>
<evidence type="ECO:0000313" key="3">
    <source>
        <dbReference type="EMBL" id="TDW96307.1"/>
    </source>
</evidence>
<keyword evidence="3" id="KW-0456">Lyase</keyword>
<dbReference type="InterPro" id="IPR000192">
    <property type="entry name" value="Aminotrans_V_dom"/>
</dbReference>
<comment type="caution">
    <text evidence="3">The sequence shown here is derived from an EMBL/GenBank/DDBJ whole genome shotgun (WGS) entry which is preliminary data.</text>
</comment>
<gene>
    <name evidence="3" type="ORF">EDB95_4133</name>
</gene>
<keyword evidence="1" id="KW-0663">Pyridoxal phosphate</keyword>
<dbReference type="Gene3D" id="3.40.640.10">
    <property type="entry name" value="Type I PLP-dependent aspartate aminotransferase-like (Major domain)"/>
    <property type="match status" value="1"/>
</dbReference>
<dbReference type="Proteomes" id="UP000294498">
    <property type="component" value="Unassembled WGS sequence"/>
</dbReference>
<name>A0A4R8DFT6_9BACT</name>
<accession>A0A4R8DFT6</accession>
<dbReference type="SUPFAM" id="SSF53383">
    <property type="entry name" value="PLP-dependent transferases"/>
    <property type="match status" value="1"/>
</dbReference>
<dbReference type="OrthoDB" id="513408at2"/>
<dbReference type="PANTHER" id="PTHR43092">
    <property type="entry name" value="L-CYSTEINE DESULFHYDRASE"/>
    <property type="match status" value="1"/>
</dbReference>